<keyword evidence="2" id="KW-1185">Reference proteome</keyword>
<reference evidence="1 2" key="1">
    <citation type="journal article" date="2014" name="Int. J. Syst. Evol. Microbiol.">
        <title>Complete genome sequence of Corynebacterium casei LMG S-19264T (=DSM 44701T), isolated from a smear-ripened cheese.</title>
        <authorList>
            <consortium name="US DOE Joint Genome Institute (JGI-PGF)"/>
            <person name="Walter F."/>
            <person name="Albersmeier A."/>
            <person name="Kalinowski J."/>
            <person name="Ruckert C."/>
        </authorList>
    </citation>
    <scope>NUCLEOTIDE SEQUENCE [LARGE SCALE GENOMIC DNA]</scope>
    <source>
        <strain evidence="1 2">CGMCC 1.16330</strain>
    </source>
</reference>
<proteinExistence type="predicted"/>
<protein>
    <submittedName>
        <fullName evidence="1">Uncharacterized protein</fullName>
    </submittedName>
</protein>
<dbReference type="RefSeq" id="WP_188899741.1">
    <property type="nucleotide sequence ID" value="NZ_BMKS01000004.1"/>
</dbReference>
<dbReference type="Proteomes" id="UP000597507">
    <property type="component" value="Unassembled WGS sequence"/>
</dbReference>
<gene>
    <name evidence="1" type="ORF">GCM10010964_18770</name>
</gene>
<dbReference type="AlphaFoldDB" id="A0A8J3EC31"/>
<evidence type="ECO:0000313" key="1">
    <source>
        <dbReference type="EMBL" id="GGG31075.1"/>
    </source>
</evidence>
<comment type="caution">
    <text evidence="1">The sequence shown here is derived from an EMBL/GenBank/DDBJ whole genome shotgun (WGS) entry which is preliminary data.</text>
</comment>
<organism evidence="1 2">
    <name type="scientific">Caldovatus sediminis</name>
    <dbReference type="NCBI Taxonomy" id="2041189"/>
    <lineage>
        <taxon>Bacteria</taxon>
        <taxon>Pseudomonadati</taxon>
        <taxon>Pseudomonadota</taxon>
        <taxon>Alphaproteobacteria</taxon>
        <taxon>Acetobacterales</taxon>
        <taxon>Roseomonadaceae</taxon>
        <taxon>Caldovatus</taxon>
    </lineage>
</organism>
<dbReference type="EMBL" id="BMKS01000004">
    <property type="protein sequence ID" value="GGG31075.1"/>
    <property type="molecule type" value="Genomic_DNA"/>
</dbReference>
<sequence length="255" mass="24816">MAHVYADRVKEVTASTGPGALTLGGAAPGGFATFAAVMAIGDTTDVCIEDPASGEWEVCQATLVGPTTLQRGAIHSSSSGGGRVSFSGGTKHVFITLPAAAAMRRSEIQAALDGKAAAGVADEATAAARVFRVTVGIAGKPADGELIPLFVAPVDLTLPAGLSGSVTVGSATAPAVCSATAATAATANSVFQLRAGATPIANATLTFAAAATTATRGGNAQTAIPAGTTVYLACPATADATLADLAVTLAFLRGS</sequence>
<accession>A0A8J3EC31</accession>
<evidence type="ECO:0000313" key="2">
    <source>
        <dbReference type="Proteomes" id="UP000597507"/>
    </source>
</evidence>
<name>A0A8J3EC31_9PROT</name>